<comment type="caution">
    <text evidence="2">The sequence shown here is derived from an EMBL/GenBank/DDBJ whole genome shotgun (WGS) entry which is preliminary data.</text>
</comment>
<dbReference type="EMBL" id="VUJU01016473">
    <property type="protein sequence ID" value="KAF0688892.1"/>
    <property type="molecule type" value="Genomic_DNA"/>
</dbReference>
<protein>
    <submittedName>
        <fullName evidence="2">NOF-FB transposable element protein</fullName>
    </submittedName>
</protein>
<dbReference type="AlphaFoldDB" id="A0A6G0VKA7"/>
<evidence type="ECO:0000259" key="1">
    <source>
        <dbReference type="Pfam" id="PF23663"/>
    </source>
</evidence>
<evidence type="ECO:0000313" key="2">
    <source>
        <dbReference type="EMBL" id="KAF0688892.1"/>
    </source>
</evidence>
<gene>
    <name evidence="2" type="ORF">FWK35_00037571</name>
</gene>
<dbReference type="Proteomes" id="UP000478052">
    <property type="component" value="Unassembled WGS sequence"/>
</dbReference>
<reference evidence="2 3" key="1">
    <citation type="submission" date="2019-08" db="EMBL/GenBank/DDBJ databases">
        <title>Whole genome of Aphis craccivora.</title>
        <authorList>
            <person name="Voronova N.V."/>
            <person name="Shulinski R.S."/>
            <person name="Bandarenka Y.V."/>
            <person name="Zhorov D.G."/>
            <person name="Warner D."/>
        </authorList>
    </citation>
    <scope>NUCLEOTIDE SEQUENCE [LARGE SCALE GENOMIC DNA]</scope>
    <source>
        <strain evidence="2">180601</strain>
        <tissue evidence="2">Whole Body</tissue>
    </source>
</reference>
<keyword evidence="3" id="KW-1185">Reference proteome</keyword>
<dbReference type="OrthoDB" id="7700560at2759"/>
<feature type="non-terminal residue" evidence="2">
    <location>
        <position position="454"/>
    </location>
</feature>
<organism evidence="2 3">
    <name type="scientific">Aphis craccivora</name>
    <name type="common">Cowpea aphid</name>
    <dbReference type="NCBI Taxonomy" id="307492"/>
    <lineage>
        <taxon>Eukaryota</taxon>
        <taxon>Metazoa</taxon>
        <taxon>Ecdysozoa</taxon>
        <taxon>Arthropoda</taxon>
        <taxon>Hexapoda</taxon>
        <taxon>Insecta</taxon>
        <taxon>Pterygota</taxon>
        <taxon>Neoptera</taxon>
        <taxon>Paraneoptera</taxon>
        <taxon>Hemiptera</taxon>
        <taxon>Sternorrhyncha</taxon>
        <taxon>Aphidomorpha</taxon>
        <taxon>Aphidoidea</taxon>
        <taxon>Aphididae</taxon>
        <taxon>Aphidini</taxon>
        <taxon>Aphis</taxon>
        <taxon>Aphis</taxon>
    </lineage>
</organism>
<proteinExistence type="predicted"/>
<feature type="domain" description="SCAN" evidence="1">
    <location>
        <begin position="402"/>
        <end position="440"/>
    </location>
</feature>
<accession>A0A6G0VKA7</accession>
<name>A0A6G0VKA7_APHCR</name>
<dbReference type="InterPro" id="IPR057560">
    <property type="entry name" value="Znf_SCAND3"/>
</dbReference>
<dbReference type="Pfam" id="PF23663">
    <property type="entry name" value="Znf_SCAND3"/>
    <property type="match status" value="1"/>
</dbReference>
<sequence>MKVNEQTFTVLSMLSEEHDNISIRVWIQRWLRCGVQSPKVVICDQSLALMSALVQSFTQFTSLEMYLDVCMKLTQGQNCTEIPFCYVRNDVNHFMHLVAQWPCIKNTKFTRTKQLYIRAIGLLVLCTNLTEAKTILEAIFTIAFSETDGLDEHGERTLCAESKIYLKNRITANVIDFVDPLIEINQEENISPQNDDELDNNESMPISNISFKEWTKSIANECQLKVDLGIKGIEDNVQYELEIVPHIINAMKLFPCWSGIMRPLFGYGSETASSSRIESNFNNLKHRVFHNDVLPLRVDTFLEKIIQYYRGDHLLLQGSTQNIDEREKYDDIINEDNENDIELGEYGNHEVEEDHEDSADDEIRIDHGDDIGQLVNCERDSNLIAQRPSNSCLACSNGDFPTGLHKCKICQTNVHLFGCSVPATGTEEGCGEERLCLICADIAVENNATEKWGK</sequence>
<evidence type="ECO:0000313" key="3">
    <source>
        <dbReference type="Proteomes" id="UP000478052"/>
    </source>
</evidence>